<feature type="region of interest" description="Disordered" evidence="1">
    <location>
        <begin position="30"/>
        <end position="65"/>
    </location>
</feature>
<comment type="caution">
    <text evidence="2">The sequence shown here is derived from an EMBL/GenBank/DDBJ whole genome shotgun (WGS) entry which is preliminary data.</text>
</comment>
<reference evidence="2" key="1">
    <citation type="journal article" date="2021" name="Mol. Ecol. Resour.">
        <title>Apolygus lucorum genome provides insights into omnivorousness and mesophyll feeding.</title>
        <authorList>
            <person name="Liu Y."/>
            <person name="Liu H."/>
            <person name="Wang H."/>
            <person name="Huang T."/>
            <person name="Liu B."/>
            <person name="Yang B."/>
            <person name="Yin L."/>
            <person name="Li B."/>
            <person name="Zhang Y."/>
            <person name="Zhang S."/>
            <person name="Jiang F."/>
            <person name="Zhang X."/>
            <person name="Ren Y."/>
            <person name="Wang B."/>
            <person name="Wang S."/>
            <person name="Lu Y."/>
            <person name="Wu K."/>
            <person name="Fan W."/>
            <person name="Wang G."/>
        </authorList>
    </citation>
    <scope>NUCLEOTIDE SEQUENCE</scope>
    <source>
        <strain evidence="2">12Hb</strain>
    </source>
</reference>
<feature type="non-terminal residue" evidence="2">
    <location>
        <position position="1"/>
    </location>
</feature>
<sequence length="84" mass="9227">GNLKNLNTCKEFVEPPEGCSEGRLCQKSANPEGGRTFQFGDDAPRRTPVDLRPRSAQTASHNTNSVRGIDRGVIEIGNRNFLVE</sequence>
<dbReference type="AlphaFoldDB" id="A0A8S9XH16"/>
<accession>A0A8S9XH16</accession>
<organism evidence="2 3">
    <name type="scientific">Apolygus lucorum</name>
    <name type="common">Small green plant bug</name>
    <name type="synonym">Lygocoris lucorum</name>
    <dbReference type="NCBI Taxonomy" id="248454"/>
    <lineage>
        <taxon>Eukaryota</taxon>
        <taxon>Metazoa</taxon>
        <taxon>Ecdysozoa</taxon>
        <taxon>Arthropoda</taxon>
        <taxon>Hexapoda</taxon>
        <taxon>Insecta</taxon>
        <taxon>Pterygota</taxon>
        <taxon>Neoptera</taxon>
        <taxon>Paraneoptera</taxon>
        <taxon>Hemiptera</taxon>
        <taxon>Heteroptera</taxon>
        <taxon>Panheteroptera</taxon>
        <taxon>Cimicomorpha</taxon>
        <taxon>Miridae</taxon>
        <taxon>Mirini</taxon>
        <taxon>Apolygus</taxon>
    </lineage>
</organism>
<name>A0A8S9XH16_APOLU</name>
<dbReference type="EMBL" id="WIXP02000007">
    <property type="protein sequence ID" value="KAF6207581.1"/>
    <property type="molecule type" value="Genomic_DNA"/>
</dbReference>
<evidence type="ECO:0000256" key="1">
    <source>
        <dbReference type="SAM" id="MobiDB-lite"/>
    </source>
</evidence>
<gene>
    <name evidence="2" type="ORF">GE061_016028</name>
</gene>
<keyword evidence="3" id="KW-1185">Reference proteome</keyword>
<feature type="compositionally biased region" description="Basic and acidic residues" evidence="1">
    <location>
        <begin position="42"/>
        <end position="53"/>
    </location>
</feature>
<feature type="compositionally biased region" description="Polar residues" evidence="1">
    <location>
        <begin position="55"/>
        <end position="65"/>
    </location>
</feature>
<evidence type="ECO:0000313" key="3">
    <source>
        <dbReference type="Proteomes" id="UP000466442"/>
    </source>
</evidence>
<protein>
    <submittedName>
        <fullName evidence="2">Uncharacterized protein</fullName>
    </submittedName>
</protein>
<evidence type="ECO:0000313" key="2">
    <source>
        <dbReference type="EMBL" id="KAF6207581.1"/>
    </source>
</evidence>
<dbReference type="Proteomes" id="UP000466442">
    <property type="component" value="Unassembled WGS sequence"/>
</dbReference>
<proteinExistence type="predicted"/>